<dbReference type="SUPFAM" id="SSF53335">
    <property type="entry name" value="S-adenosyl-L-methionine-dependent methyltransferases"/>
    <property type="match status" value="1"/>
</dbReference>
<dbReference type="PROSITE" id="PS51257">
    <property type="entry name" value="PROKAR_LIPOPROTEIN"/>
    <property type="match status" value="1"/>
</dbReference>
<name>A0ABQ7FVR8_DUNSA</name>
<evidence type="ECO:0000313" key="1">
    <source>
        <dbReference type="EMBL" id="KAF5826476.1"/>
    </source>
</evidence>
<gene>
    <name evidence="1" type="ORF">DUNSADRAFT_2990</name>
</gene>
<comment type="caution">
    <text evidence="1">The sequence shown here is derived from an EMBL/GenBank/DDBJ whole genome shotgun (WGS) entry which is preliminary data.</text>
</comment>
<reference evidence="1" key="1">
    <citation type="submission" date="2017-08" db="EMBL/GenBank/DDBJ databases">
        <authorList>
            <person name="Polle J.E."/>
            <person name="Barry K."/>
            <person name="Cushman J."/>
            <person name="Schmutz J."/>
            <person name="Tran D."/>
            <person name="Hathwaick L.T."/>
            <person name="Yim W.C."/>
            <person name="Jenkins J."/>
            <person name="Mckie-Krisberg Z.M."/>
            <person name="Prochnik S."/>
            <person name="Lindquist E."/>
            <person name="Dockter R.B."/>
            <person name="Adam C."/>
            <person name="Molina H."/>
            <person name="Bunkerborg J."/>
            <person name="Jin E."/>
            <person name="Buchheim M."/>
            <person name="Magnuson J."/>
        </authorList>
    </citation>
    <scope>NUCLEOTIDE SEQUENCE</scope>
    <source>
        <strain evidence="1">CCAP 19/18</strain>
    </source>
</reference>
<proteinExistence type="predicted"/>
<dbReference type="InterPro" id="IPR029063">
    <property type="entry name" value="SAM-dependent_MTases_sf"/>
</dbReference>
<protein>
    <submittedName>
        <fullName evidence="1">Uncharacterized protein</fullName>
    </submittedName>
</protein>
<dbReference type="Pfam" id="PF13578">
    <property type="entry name" value="Methyltransf_24"/>
    <property type="match status" value="1"/>
</dbReference>
<dbReference type="Gene3D" id="3.40.50.150">
    <property type="entry name" value="Vaccinia Virus protein VP39"/>
    <property type="match status" value="1"/>
</dbReference>
<sequence>MHVARDIFGTVGEIGVHHGWFFAVLASCARSCDSLFACDIFGDGSLNVDCKGNGGLEHFLTNAANAGVNGRINVFDTASVFLLEQCDLPSIRMLSKDGGHTQTLTYNDLLSASRVLSEGGVIFIDDFLNTGWCGVQRGFSAFLVNHHQGRLILF</sequence>
<dbReference type="Proteomes" id="UP000815325">
    <property type="component" value="Unassembled WGS sequence"/>
</dbReference>
<accession>A0ABQ7FVR8</accession>
<dbReference type="EMBL" id="MU070898">
    <property type="protein sequence ID" value="KAF5826476.1"/>
    <property type="molecule type" value="Genomic_DNA"/>
</dbReference>
<keyword evidence="2" id="KW-1185">Reference proteome</keyword>
<organism evidence="1 2">
    <name type="scientific">Dunaliella salina</name>
    <name type="common">Green alga</name>
    <name type="synonym">Protococcus salinus</name>
    <dbReference type="NCBI Taxonomy" id="3046"/>
    <lineage>
        <taxon>Eukaryota</taxon>
        <taxon>Viridiplantae</taxon>
        <taxon>Chlorophyta</taxon>
        <taxon>core chlorophytes</taxon>
        <taxon>Chlorophyceae</taxon>
        <taxon>CS clade</taxon>
        <taxon>Chlamydomonadales</taxon>
        <taxon>Dunaliellaceae</taxon>
        <taxon>Dunaliella</taxon>
    </lineage>
</organism>
<evidence type="ECO:0000313" key="2">
    <source>
        <dbReference type="Proteomes" id="UP000815325"/>
    </source>
</evidence>